<dbReference type="Pfam" id="PF13473">
    <property type="entry name" value="Cupredoxin_1"/>
    <property type="match status" value="1"/>
</dbReference>
<keyword evidence="4" id="KW-1185">Reference proteome</keyword>
<dbReference type="Gene3D" id="2.60.40.420">
    <property type="entry name" value="Cupredoxins - blue copper proteins"/>
    <property type="match status" value="1"/>
</dbReference>
<accession>A0A328AMA3</accession>
<feature type="domain" description="EfeO-type cupredoxin-like" evidence="2">
    <location>
        <begin position="19"/>
        <end position="117"/>
    </location>
</feature>
<evidence type="ECO:0000259" key="2">
    <source>
        <dbReference type="Pfam" id="PF13473"/>
    </source>
</evidence>
<organism evidence="3 4">
    <name type="scientific">Phenylobacterium soli</name>
    <dbReference type="NCBI Taxonomy" id="2170551"/>
    <lineage>
        <taxon>Bacteria</taxon>
        <taxon>Pseudomonadati</taxon>
        <taxon>Pseudomonadota</taxon>
        <taxon>Alphaproteobacteria</taxon>
        <taxon>Caulobacterales</taxon>
        <taxon>Caulobacteraceae</taxon>
        <taxon>Phenylobacterium</taxon>
    </lineage>
</organism>
<reference evidence="4" key="1">
    <citation type="submission" date="2018-05" db="EMBL/GenBank/DDBJ databases">
        <authorList>
            <person name="Li X."/>
        </authorList>
    </citation>
    <scope>NUCLEOTIDE SEQUENCE [LARGE SCALE GENOMIC DNA]</scope>
    <source>
        <strain evidence="4">LX32</strain>
    </source>
</reference>
<name>A0A328AMA3_9CAUL</name>
<gene>
    <name evidence="3" type="ORF">DJ017_14925</name>
</gene>
<dbReference type="SUPFAM" id="SSF49503">
    <property type="entry name" value="Cupredoxins"/>
    <property type="match status" value="1"/>
</dbReference>
<evidence type="ECO:0000313" key="3">
    <source>
        <dbReference type="EMBL" id="RAK55709.1"/>
    </source>
</evidence>
<protein>
    <submittedName>
        <fullName evidence="3">Cupredoxin domain-containing protein</fullName>
    </submittedName>
</protein>
<dbReference type="AlphaFoldDB" id="A0A328AMA3"/>
<feature type="chain" id="PRO_5016408848" evidence="1">
    <location>
        <begin position="22"/>
        <end position="120"/>
    </location>
</feature>
<evidence type="ECO:0000313" key="4">
    <source>
        <dbReference type="Proteomes" id="UP000249254"/>
    </source>
</evidence>
<keyword evidence="1" id="KW-0732">Signal</keyword>
<dbReference type="InterPro" id="IPR028096">
    <property type="entry name" value="EfeO_Cupredoxin"/>
</dbReference>
<dbReference type="EMBL" id="QFYQ01000001">
    <property type="protein sequence ID" value="RAK55709.1"/>
    <property type="molecule type" value="Genomic_DNA"/>
</dbReference>
<dbReference type="OrthoDB" id="7161040at2"/>
<dbReference type="Proteomes" id="UP000249254">
    <property type="component" value="Unassembled WGS sequence"/>
</dbReference>
<comment type="caution">
    <text evidence="3">The sequence shown here is derived from an EMBL/GenBank/DDBJ whole genome shotgun (WGS) entry which is preliminary data.</text>
</comment>
<sequence length="120" mass="12652">MGSKPVAAVLTVLLSVLPAVATSAPAASGAEEVRVSLTLRDHRFAPDKVTVPAGRTVRIELINEDPAVEEFDSEDLRVEKDVTPRARASFTVGPLKPGTYNFMGELHPDTASGVLTAVAD</sequence>
<dbReference type="InterPro" id="IPR008972">
    <property type="entry name" value="Cupredoxin"/>
</dbReference>
<evidence type="ECO:0000256" key="1">
    <source>
        <dbReference type="SAM" id="SignalP"/>
    </source>
</evidence>
<feature type="signal peptide" evidence="1">
    <location>
        <begin position="1"/>
        <end position="21"/>
    </location>
</feature>
<proteinExistence type="predicted"/>
<dbReference type="RefSeq" id="WP_111529457.1">
    <property type="nucleotide sequence ID" value="NZ_JBHRSG010000003.1"/>
</dbReference>